<evidence type="ECO:0000256" key="2">
    <source>
        <dbReference type="ARBA" id="ARBA00022803"/>
    </source>
</evidence>
<dbReference type="InterPro" id="IPR011990">
    <property type="entry name" value="TPR-like_helical_dom_sf"/>
</dbReference>
<dbReference type="SMART" id="SM00028">
    <property type="entry name" value="TPR"/>
    <property type="match status" value="5"/>
</dbReference>
<evidence type="ECO:0000313" key="6">
    <source>
        <dbReference type="Proteomes" id="UP000326994"/>
    </source>
</evidence>
<dbReference type="PANTHER" id="PTHR44227:SF3">
    <property type="entry name" value="PROTEIN O-MANNOSYL-TRANSFERASE TMTC4"/>
    <property type="match status" value="1"/>
</dbReference>
<sequence length="456" mass="52135">MVKLKYICIALFFGNFIFPQSAFAQEEEEPTDDLGNVTDAFQENFYEALKQKSIENYELAIISLEKAKAASKGNKNGDAIIYFELAKNQTKLKYYDTAEENYNKVIETNPDKLEVLEALYDLYYLKRDYDKAIPLVKRLSAIDEDYKEDLANLYSRTKQYDKSITILDELDASWGESTYRDALRNQIYRITGNSQGAIDNLETKVDKNPKNEKDYLNLIYLYSEEGNTDKAFETAKELQKNNPKSELVHLALYKFYLDKGITDEALKSMKVVFKSEEIDKESQYKVLGDFLSFVNENPEYEKQLDETVSLFSAQNNGQVYEKLGDYYLTKGNKEAALKFFEKGIILDADNFSLLKNTLLLQIDVANFEAAKKLSKEGLEVFPAQPLVYLLHGVSLNSLNDFDGALETLETGIDYLFDNPKMEKDYYEQLSIGYTGKGNTKKATDFANKAAAIQISN</sequence>
<keyword evidence="2 3" id="KW-0802">TPR repeat</keyword>
<evidence type="ECO:0000256" key="4">
    <source>
        <dbReference type="SAM" id="SignalP"/>
    </source>
</evidence>
<reference evidence="5 6" key="1">
    <citation type="submission" date="2019-08" db="EMBL/GenBank/DDBJ databases">
        <title>Ulvibacter marinistellae sp. nov., isolated from a starfish, Patiria pectinifera.</title>
        <authorList>
            <person name="Kawano K."/>
            <person name="Ushijima N."/>
            <person name="Kihara M."/>
            <person name="Itoh H."/>
        </authorList>
    </citation>
    <scope>NUCLEOTIDE SEQUENCE [LARGE SCALE GENOMIC DNA]</scope>
    <source>
        <strain evidence="5 6">KK4</strain>
    </source>
</reference>
<gene>
    <name evidence="5" type="ORF">ULMS_03230</name>
</gene>
<accession>A0A5J4FXR9</accession>
<comment type="caution">
    <text evidence="5">The sequence shown here is derived from an EMBL/GenBank/DDBJ whole genome shotgun (WGS) entry which is preliminary data.</text>
</comment>
<organism evidence="5 6">
    <name type="scientific">Patiriisocius marinistellae</name>
    <dbReference type="NCBI Taxonomy" id="2494560"/>
    <lineage>
        <taxon>Bacteria</taxon>
        <taxon>Pseudomonadati</taxon>
        <taxon>Bacteroidota</taxon>
        <taxon>Flavobacteriia</taxon>
        <taxon>Flavobacteriales</taxon>
        <taxon>Flavobacteriaceae</taxon>
        <taxon>Patiriisocius</taxon>
    </lineage>
</organism>
<evidence type="ECO:0000313" key="5">
    <source>
        <dbReference type="EMBL" id="GEQ84815.1"/>
    </source>
</evidence>
<evidence type="ECO:0000256" key="1">
    <source>
        <dbReference type="ARBA" id="ARBA00022737"/>
    </source>
</evidence>
<dbReference type="EMBL" id="BKCF01000001">
    <property type="protein sequence ID" value="GEQ84815.1"/>
    <property type="molecule type" value="Genomic_DNA"/>
</dbReference>
<feature type="repeat" description="TPR" evidence="3">
    <location>
        <begin position="317"/>
        <end position="350"/>
    </location>
</feature>
<dbReference type="InterPro" id="IPR052346">
    <property type="entry name" value="O-mannosyl-transferase_TMTC"/>
</dbReference>
<dbReference type="Gene3D" id="1.25.40.10">
    <property type="entry name" value="Tetratricopeptide repeat domain"/>
    <property type="match status" value="3"/>
</dbReference>
<name>A0A5J4FXR9_9FLAO</name>
<dbReference type="PANTHER" id="PTHR44227">
    <property type="match status" value="1"/>
</dbReference>
<keyword evidence="4" id="KW-0732">Signal</keyword>
<keyword evidence="1" id="KW-0677">Repeat</keyword>
<feature type="repeat" description="TPR" evidence="3">
    <location>
        <begin position="79"/>
        <end position="112"/>
    </location>
</feature>
<dbReference type="Proteomes" id="UP000326994">
    <property type="component" value="Unassembled WGS sequence"/>
</dbReference>
<evidence type="ECO:0000256" key="3">
    <source>
        <dbReference type="PROSITE-ProRule" id="PRU00339"/>
    </source>
</evidence>
<dbReference type="SUPFAM" id="SSF81901">
    <property type="entry name" value="HCP-like"/>
    <property type="match status" value="1"/>
</dbReference>
<proteinExistence type="predicted"/>
<dbReference type="Pfam" id="PF13174">
    <property type="entry name" value="TPR_6"/>
    <property type="match status" value="1"/>
</dbReference>
<dbReference type="SUPFAM" id="SSF48452">
    <property type="entry name" value="TPR-like"/>
    <property type="match status" value="1"/>
</dbReference>
<dbReference type="InterPro" id="IPR019734">
    <property type="entry name" value="TPR_rpt"/>
</dbReference>
<feature type="signal peptide" evidence="4">
    <location>
        <begin position="1"/>
        <end position="24"/>
    </location>
</feature>
<keyword evidence="6" id="KW-1185">Reference proteome</keyword>
<dbReference type="RefSeq" id="WP_151892754.1">
    <property type="nucleotide sequence ID" value="NZ_BKCF01000001.1"/>
</dbReference>
<feature type="chain" id="PRO_5023824135" evidence="4">
    <location>
        <begin position="25"/>
        <end position="456"/>
    </location>
</feature>
<dbReference type="Pfam" id="PF13181">
    <property type="entry name" value="TPR_8"/>
    <property type="match status" value="2"/>
</dbReference>
<protein>
    <submittedName>
        <fullName evidence="5">Uncharacterized protein</fullName>
    </submittedName>
</protein>
<dbReference type="PROSITE" id="PS50005">
    <property type="entry name" value="TPR"/>
    <property type="match status" value="2"/>
</dbReference>
<dbReference type="OrthoDB" id="1465784at2"/>
<dbReference type="AlphaFoldDB" id="A0A5J4FXR9"/>